<evidence type="ECO:0000259" key="14">
    <source>
        <dbReference type="Pfam" id="PF14748"/>
    </source>
</evidence>
<dbReference type="GO" id="GO:0004735">
    <property type="term" value="F:pyrroline-5-carboxylate reductase activity"/>
    <property type="evidence" value="ECO:0007669"/>
    <property type="project" value="UniProtKB-UniRule"/>
</dbReference>
<comment type="caution">
    <text evidence="15">The sequence shown here is derived from an EMBL/GenBank/DDBJ whole genome shotgun (WGS) entry which is preliminary data.</text>
</comment>
<dbReference type="Gene3D" id="1.10.3730.10">
    <property type="entry name" value="ProC C-terminal domain-like"/>
    <property type="match status" value="1"/>
</dbReference>
<evidence type="ECO:0000256" key="5">
    <source>
        <dbReference type="ARBA" id="ARBA00022650"/>
    </source>
</evidence>
<evidence type="ECO:0000256" key="4">
    <source>
        <dbReference type="ARBA" id="ARBA00022605"/>
    </source>
</evidence>
<organism evidence="15 16">
    <name type="scientific">Slackia faecicanis</name>
    <dbReference type="NCBI Taxonomy" id="255723"/>
    <lineage>
        <taxon>Bacteria</taxon>
        <taxon>Bacillati</taxon>
        <taxon>Actinomycetota</taxon>
        <taxon>Coriobacteriia</taxon>
        <taxon>Eggerthellales</taxon>
        <taxon>Eggerthellaceae</taxon>
        <taxon>Slackia</taxon>
    </lineage>
</organism>
<evidence type="ECO:0000256" key="1">
    <source>
        <dbReference type="ARBA" id="ARBA00004496"/>
    </source>
</evidence>
<name>A0A3N0AFH5_9ACTN</name>
<dbReference type="PROSITE" id="PS00521">
    <property type="entry name" value="P5CR"/>
    <property type="match status" value="1"/>
</dbReference>
<evidence type="ECO:0000256" key="9">
    <source>
        <dbReference type="HAMAP-Rule" id="MF_01925"/>
    </source>
</evidence>
<dbReference type="HAMAP" id="MF_01925">
    <property type="entry name" value="P5C_reductase"/>
    <property type="match status" value="1"/>
</dbReference>
<comment type="similarity">
    <text evidence="2 9 12">Belongs to the pyrroline-5-carboxylate reductase family.</text>
</comment>
<evidence type="ECO:0000256" key="12">
    <source>
        <dbReference type="RuleBase" id="RU003903"/>
    </source>
</evidence>
<gene>
    <name evidence="9" type="primary">proC</name>
    <name evidence="15" type="ORF">DMP07_02850</name>
</gene>
<dbReference type="EC" id="1.5.1.2" evidence="9 10"/>
<comment type="function">
    <text evidence="8 9">Catalyzes the reduction of 1-pyrroline-5-carboxylate (PCA) to L-proline.</text>
</comment>
<dbReference type="RefSeq" id="WP_123197659.1">
    <property type="nucleotide sequence ID" value="NZ_QICB01000002.1"/>
</dbReference>
<dbReference type="GO" id="GO:0055129">
    <property type="term" value="P:L-proline biosynthetic process"/>
    <property type="evidence" value="ECO:0007669"/>
    <property type="project" value="UniProtKB-UniRule"/>
</dbReference>
<dbReference type="InterPro" id="IPR028939">
    <property type="entry name" value="P5C_Rdtase_cat_N"/>
</dbReference>
<dbReference type="InterPro" id="IPR036291">
    <property type="entry name" value="NAD(P)-bd_dom_sf"/>
</dbReference>
<dbReference type="EMBL" id="QICB01000002">
    <property type="protein sequence ID" value="RNL20552.1"/>
    <property type="molecule type" value="Genomic_DNA"/>
</dbReference>
<accession>A0A3N0AFH5</accession>
<comment type="catalytic activity">
    <reaction evidence="9 12">
        <text>L-proline + NADP(+) = (S)-1-pyrroline-5-carboxylate + NADPH + 2 H(+)</text>
        <dbReference type="Rhea" id="RHEA:14109"/>
        <dbReference type="ChEBI" id="CHEBI:15378"/>
        <dbReference type="ChEBI" id="CHEBI:17388"/>
        <dbReference type="ChEBI" id="CHEBI:57783"/>
        <dbReference type="ChEBI" id="CHEBI:58349"/>
        <dbReference type="ChEBI" id="CHEBI:60039"/>
        <dbReference type="EC" id="1.5.1.2"/>
    </reaction>
</comment>
<dbReference type="FunFam" id="3.40.50.720:FF:000190">
    <property type="entry name" value="Pyrroline-5-carboxylate reductase"/>
    <property type="match status" value="1"/>
</dbReference>
<reference evidence="16" key="1">
    <citation type="submission" date="2018-05" db="EMBL/GenBank/DDBJ databases">
        <title>Genome Sequencing of selected type strains of the family Eggerthellaceae.</title>
        <authorList>
            <person name="Danylec N."/>
            <person name="Stoll D.A."/>
            <person name="Doetsch A."/>
            <person name="Huch M."/>
        </authorList>
    </citation>
    <scope>NUCLEOTIDE SEQUENCE [LARGE SCALE GENOMIC DNA]</scope>
    <source>
        <strain evidence="16">DSM 17537</strain>
    </source>
</reference>
<evidence type="ECO:0000313" key="15">
    <source>
        <dbReference type="EMBL" id="RNL20552.1"/>
    </source>
</evidence>
<dbReference type="SUPFAM" id="SSF51735">
    <property type="entry name" value="NAD(P)-binding Rossmann-fold domains"/>
    <property type="match status" value="1"/>
</dbReference>
<evidence type="ECO:0000256" key="10">
    <source>
        <dbReference type="NCBIfam" id="TIGR00112"/>
    </source>
</evidence>
<dbReference type="FunFam" id="1.10.3730.10:FF:000001">
    <property type="entry name" value="Pyrroline-5-carboxylate reductase"/>
    <property type="match status" value="1"/>
</dbReference>
<evidence type="ECO:0000256" key="7">
    <source>
        <dbReference type="ARBA" id="ARBA00023002"/>
    </source>
</evidence>
<dbReference type="PANTHER" id="PTHR11645">
    <property type="entry name" value="PYRROLINE-5-CARBOXYLATE REDUCTASE"/>
    <property type="match status" value="1"/>
</dbReference>
<dbReference type="AlphaFoldDB" id="A0A3N0AFH5"/>
<feature type="binding site" evidence="11">
    <location>
        <position position="56"/>
    </location>
    <ligand>
        <name>NADPH</name>
        <dbReference type="ChEBI" id="CHEBI:57783"/>
    </ligand>
</feature>
<comment type="pathway">
    <text evidence="9 12">Amino-acid biosynthesis; L-proline biosynthesis; L-proline from L-glutamate 5-semialdehyde: step 1/1.</text>
</comment>
<dbReference type="InterPro" id="IPR008927">
    <property type="entry name" value="6-PGluconate_DH-like_C_sf"/>
</dbReference>
<comment type="catalytic activity">
    <reaction evidence="9">
        <text>L-proline + NAD(+) = (S)-1-pyrroline-5-carboxylate + NADH + 2 H(+)</text>
        <dbReference type="Rhea" id="RHEA:14105"/>
        <dbReference type="ChEBI" id="CHEBI:15378"/>
        <dbReference type="ChEBI" id="CHEBI:17388"/>
        <dbReference type="ChEBI" id="CHEBI:57540"/>
        <dbReference type="ChEBI" id="CHEBI:57945"/>
        <dbReference type="ChEBI" id="CHEBI:60039"/>
        <dbReference type="EC" id="1.5.1.2"/>
    </reaction>
</comment>
<dbReference type="InterPro" id="IPR029036">
    <property type="entry name" value="P5CR_dimer"/>
</dbReference>
<proteinExistence type="inferred from homology"/>
<evidence type="ECO:0000256" key="8">
    <source>
        <dbReference type="ARBA" id="ARBA00058118"/>
    </source>
</evidence>
<sequence>MHRIGFIGCGNMGRAMVQGIVAQGLAAPSDIVVSARTQATLDAVRESFGVDTTLDNAEACRASTVFLAVKPQMYESVIAEVKPHLAENTVLVSIAPGKSLAWLAEQSGVRKIVRLMPNTPAAVGEGMTSVVVGEACEQADIDEVLAIVNSFGKSEIIPEHLIDAASAAAGCSPAFVYMFIESMADAAVLEGMPRAQAYRFASQAVLGAAKMVQESGMHPGALKDAVCSPGGTTIEGVRALEQRGMRSAVMEALAATVAKAQRL</sequence>
<keyword evidence="3 9" id="KW-0963">Cytoplasm</keyword>
<feature type="binding site" evidence="11">
    <location>
        <begin position="7"/>
        <end position="12"/>
    </location>
    <ligand>
        <name>NADP(+)</name>
        <dbReference type="ChEBI" id="CHEBI:58349"/>
    </ligand>
</feature>
<dbReference type="SUPFAM" id="SSF48179">
    <property type="entry name" value="6-phosphogluconate dehydrogenase C-terminal domain-like"/>
    <property type="match status" value="1"/>
</dbReference>
<dbReference type="Pfam" id="PF03807">
    <property type="entry name" value="F420_oxidored"/>
    <property type="match status" value="1"/>
</dbReference>
<feature type="domain" description="Pyrroline-5-carboxylate reductase dimerisation" evidence="14">
    <location>
        <begin position="159"/>
        <end position="263"/>
    </location>
</feature>
<keyword evidence="6 9" id="KW-0521">NADP</keyword>
<dbReference type="Gene3D" id="3.40.50.720">
    <property type="entry name" value="NAD(P)-binding Rossmann-like Domain"/>
    <property type="match status" value="1"/>
</dbReference>
<evidence type="ECO:0000256" key="3">
    <source>
        <dbReference type="ARBA" id="ARBA00022490"/>
    </source>
</evidence>
<evidence type="ECO:0000259" key="13">
    <source>
        <dbReference type="Pfam" id="PF03807"/>
    </source>
</evidence>
<keyword evidence="5 9" id="KW-0641">Proline biosynthesis</keyword>
<evidence type="ECO:0000256" key="11">
    <source>
        <dbReference type="PIRSR" id="PIRSR000193-1"/>
    </source>
</evidence>
<dbReference type="GO" id="GO:0005737">
    <property type="term" value="C:cytoplasm"/>
    <property type="evidence" value="ECO:0007669"/>
    <property type="project" value="UniProtKB-SubCell"/>
</dbReference>
<dbReference type="InterPro" id="IPR053790">
    <property type="entry name" value="P5CR-like_CS"/>
</dbReference>
<dbReference type="PIRSF" id="PIRSF000193">
    <property type="entry name" value="Pyrrol-5-carb_rd"/>
    <property type="match status" value="1"/>
</dbReference>
<feature type="binding site" evidence="11">
    <location>
        <begin position="68"/>
        <end position="71"/>
    </location>
    <ligand>
        <name>NADP(+)</name>
        <dbReference type="ChEBI" id="CHEBI:58349"/>
    </ligand>
</feature>
<feature type="domain" description="Pyrroline-5-carboxylate reductase catalytic N-terminal" evidence="13">
    <location>
        <begin position="3"/>
        <end position="96"/>
    </location>
</feature>
<dbReference type="NCBIfam" id="TIGR00112">
    <property type="entry name" value="proC"/>
    <property type="match status" value="1"/>
</dbReference>
<dbReference type="UniPathway" id="UPA00098">
    <property type="reaction ID" value="UER00361"/>
</dbReference>
<dbReference type="Pfam" id="PF14748">
    <property type="entry name" value="P5CR_dimer"/>
    <property type="match status" value="1"/>
</dbReference>
<dbReference type="InterPro" id="IPR000304">
    <property type="entry name" value="Pyrroline-COOH_reductase"/>
</dbReference>
<keyword evidence="7 9" id="KW-0560">Oxidoreductase</keyword>
<protein>
    <recommendedName>
        <fullName evidence="9 10">Pyrroline-5-carboxylate reductase</fullName>
        <shortName evidence="9">P5C reductase</shortName>
        <shortName evidence="9">P5CR</shortName>
        <ecNumber evidence="9 10">1.5.1.2</ecNumber>
    </recommendedName>
    <alternativeName>
        <fullName evidence="9">PCA reductase</fullName>
    </alternativeName>
</protein>
<comment type="subcellular location">
    <subcellularLocation>
        <location evidence="1 9">Cytoplasm</location>
    </subcellularLocation>
</comment>
<evidence type="ECO:0000256" key="6">
    <source>
        <dbReference type="ARBA" id="ARBA00022857"/>
    </source>
</evidence>
<keyword evidence="4 9" id="KW-0028">Amino-acid biosynthesis</keyword>
<keyword evidence="16" id="KW-1185">Reference proteome</keyword>
<evidence type="ECO:0000313" key="16">
    <source>
        <dbReference type="Proteomes" id="UP000267368"/>
    </source>
</evidence>
<dbReference type="PANTHER" id="PTHR11645:SF0">
    <property type="entry name" value="PYRROLINE-5-CARBOXYLATE REDUCTASE 3"/>
    <property type="match status" value="1"/>
</dbReference>
<dbReference type="OrthoDB" id="9805754at2"/>
<dbReference type="Proteomes" id="UP000267368">
    <property type="component" value="Unassembled WGS sequence"/>
</dbReference>
<evidence type="ECO:0000256" key="2">
    <source>
        <dbReference type="ARBA" id="ARBA00005525"/>
    </source>
</evidence>